<proteinExistence type="predicted"/>
<dbReference type="OrthoDB" id="2247630at2"/>
<dbReference type="GO" id="GO:0016020">
    <property type="term" value="C:membrane"/>
    <property type="evidence" value="ECO:0007669"/>
    <property type="project" value="TreeGrafter"/>
</dbReference>
<organism evidence="3 4">
    <name type="scientific">Pedobacter suwonensis</name>
    <dbReference type="NCBI Taxonomy" id="332999"/>
    <lineage>
        <taxon>Bacteria</taxon>
        <taxon>Pseudomonadati</taxon>
        <taxon>Bacteroidota</taxon>
        <taxon>Sphingobacteriia</taxon>
        <taxon>Sphingobacteriales</taxon>
        <taxon>Sphingobacteriaceae</taxon>
        <taxon>Pedobacter</taxon>
    </lineage>
</organism>
<feature type="domain" description="AB hydrolase-1" evidence="2">
    <location>
        <begin position="346"/>
        <end position="448"/>
    </location>
</feature>
<name>A0A1I0TRP2_9SPHI</name>
<dbReference type="SUPFAM" id="SSF53474">
    <property type="entry name" value="alpha/beta-Hydrolases"/>
    <property type="match status" value="1"/>
</dbReference>
<accession>A0A1I0TRP2</accession>
<dbReference type="Pfam" id="PF13715">
    <property type="entry name" value="CarbopepD_reg_2"/>
    <property type="match status" value="1"/>
</dbReference>
<dbReference type="InterPro" id="IPR029058">
    <property type="entry name" value="AB_hydrolase_fold"/>
</dbReference>
<evidence type="ECO:0000313" key="4">
    <source>
        <dbReference type="Proteomes" id="UP000198836"/>
    </source>
</evidence>
<dbReference type="RefSeq" id="WP_090985576.1">
    <property type="nucleotide sequence ID" value="NZ_FOJM01000013.1"/>
</dbReference>
<sequence>MEITIHLFKKLYFTLLALFIFINANAQYILTGVVKDSNQQPVPHCSIGIKNSKVGTVASVDGMFKLVIPDSLSQSPVIFSAVGFNDRQVGRSEFKPGMLVTLKEKVFDMAEVVIKGNKMKEQLIGQRSRPMITFSRMFDKNVPSIEQGNIFEIYNQTVLKAYNFYIIPSSKYASITLKFNLYAVKNNLPDSNLLRKLITYRTTSVGWQKIDLAPYHLNFEGLDQIAVTLQLVDYVPDSSGNFIFGVSAKKTLAKDLLFRYQKQGNWETSAGTFIANLDIRYQKGGENLKRQENSLADNSPDIAMLADYYQHKQESIKSGYGRNKRGSYIDLGDARIYTEQYGKGEPLILLHGNNGSIADFYRQIPFFAKHFRVIAIDTRSQGRSTDLSEEPYSYDKFANDLYKVLTALDLKKVNIIGWSDGGNTAVSFNLAHPDMVSKIVTIGANLYPSGVSDSLMASFKHQLLAKVPGQNLRLIQLMLAEPNMTPEQLQQIENPVLVVAGSNDVIKAEHTKLIAASIAKSQLEIVPNATHYVPFERPDYLNRLILNFLAPPFKKDK</sequence>
<dbReference type="GO" id="GO:0016787">
    <property type="term" value="F:hydrolase activity"/>
    <property type="evidence" value="ECO:0007669"/>
    <property type="project" value="UniProtKB-KW"/>
</dbReference>
<evidence type="ECO:0000256" key="1">
    <source>
        <dbReference type="ARBA" id="ARBA00022801"/>
    </source>
</evidence>
<dbReference type="PANTHER" id="PTHR43798">
    <property type="entry name" value="MONOACYLGLYCEROL LIPASE"/>
    <property type="match status" value="1"/>
</dbReference>
<protein>
    <submittedName>
        <fullName evidence="3">Pimeloyl-ACP methyl ester carboxylesterase</fullName>
    </submittedName>
</protein>
<gene>
    <name evidence="3" type="ORF">SAMN04488511_113127</name>
</gene>
<keyword evidence="4" id="KW-1185">Reference proteome</keyword>
<dbReference type="Gene3D" id="3.40.50.1820">
    <property type="entry name" value="alpha/beta hydrolase"/>
    <property type="match status" value="1"/>
</dbReference>
<dbReference type="Proteomes" id="UP000198836">
    <property type="component" value="Unassembled WGS sequence"/>
</dbReference>
<reference evidence="4" key="1">
    <citation type="submission" date="2016-10" db="EMBL/GenBank/DDBJ databases">
        <authorList>
            <person name="Varghese N."/>
            <person name="Submissions S."/>
        </authorList>
    </citation>
    <scope>NUCLEOTIDE SEQUENCE [LARGE SCALE GENOMIC DNA]</scope>
    <source>
        <strain evidence="4">DSM 18130</strain>
    </source>
</reference>
<evidence type="ECO:0000313" key="3">
    <source>
        <dbReference type="EMBL" id="SFA54429.1"/>
    </source>
</evidence>
<dbReference type="EMBL" id="FOJM01000013">
    <property type="protein sequence ID" value="SFA54429.1"/>
    <property type="molecule type" value="Genomic_DNA"/>
</dbReference>
<dbReference type="Pfam" id="PF00561">
    <property type="entry name" value="Abhydrolase_1"/>
    <property type="match status" value="1"/>
</dbReference>
<keyword evidence="1" id="KW-0378">Hydrolase</keyword>
<dbReference type="SUPFAM" id="SSF49464">
    <property type="entry name" value="Carboxypeptidase regulatory domain-like"/>
    <property type="match status" value="1"/>
</dbReference>
<dbReference type="InterPro" id="IPR008969">
    <property type="entry name" value="CarboxyPept-like_regulatory"/>
</dbReference>
<evidence type="ECO:0000259" key="2">
    <source>
        <dbReference type="Pfam" id="PF00561"/>
    </source>
</evidence>
<dbReference type="PANTHER" id="PTHR43798:SF31">
    <property type="entry name" value="AB HYDROLASE SUPERFAMILY PROTEIN YCLE"/>
    <property type="match status" value="1"/>
</dbReference>
<dbReference type="InterPro" id="IPR050266">
    <property type="entry name" value="AB_hydrolase_sf"/>
</dbReference>
<dbReference type="InterPro" id="IPR000073">
    <property type="entry name" value="AB_hydrolase_1"/>
</dbReference>
<dbReference type="STRING" id="332999.SAMN04488511_113127"/>
<dbReference type="AlphaFoldDB" id="A0A1I0TRP2"/>